<dbReference type="Proteomes" id="UP000076632">
    <property type="component" value="Unassembled WGS sequence"/>
</dbReference>
<organism evidence="1 2">
    <name type="scientific">Xylona heveae (strain CBS 132557 / TC161)</name>
    <dbReference type="NCBI Taxonomy" id="1328760"/>
    <lineage>
        <taxon>Eukaryota</taxon>
        <taxon>Fungi</taxon>
        <taxon>Dikarya</taxon>
        <taxon>Ascomycota</taxon>
        <taxon>Pezizomycotina</taxon>
        <taxon>Xylonomycetes</taxon>
        <taxon>Xylonales</taxon>
        <taxon>Xylonaceae</taxon>
        <taxon>Xylona</taxon>
    </lineage>
</organism>
<accession>A0A165GCQ1</accession>
<proteinExistence type="predicted"/>
<reference evidence="1 2" key="1">
    <citation type="journal article" date="2016" name="Fungal Biol.">
        <title>The genome of Xylona heveae provides a window into fungal endophytism.</title>
        <authorList>
            <person name="Gazis R."/>
            <person name="Kuo A."/>
            <person name="Riley R."/>
            <person name="LaButti K."/>
            <person name="Lipzen A."/>
            <person name="Lin J."/>
            <person name="Amirebrahimi M."/>
            <person name="Hesse C.N."/>
            <person name="Spatafora J.W."/>
            <person name="Henrissat B."/>
            <person name="Hainaut M."/>
            <person name="Grigoriev I.V."/>
            <person name="Hibbett D.S."/>
        </authorList>
    </citation>
    <scope>NUCLEOTIDE SEQUENCE [LARGE SCALE GENOMIC DNA]</scope>
    <source>
        <strain evidence="1 2">TC161</strain>
    </source>
</reference>
<dbReference type="OrthoDB" id="270392at2759"/>
<dbReference type="EMBL" id="KV407459">
    <property type="protein sequence ID" value="KZF22034.1"/>
    <property type="molecule type" value="Genomic_DNA"/>
</dbReference>
<evidence type="ECO:0000313" key="1">
    <source>
        <dbReference type="EMBL" id="KZF22034.1"/>
    </source>
</evidence>
<dbReference type="GeneID" id="28894350"/>
<protein>
    <submittedName>
        <fullName evidence="1">Uncharacterized protein</fullName>
    </submittedName>
</protein>
<gene>
    <name evidence="1" type="ORF">L228DRAFT_145266</name>
</gene>
<sequence>MHLLRSKSANAHSPWRAFYLVILSIQFSVQHYSILTGRDSWLLLLSLPSSNFPLLQALISHCIWYFFSPPKS</sequence>
<dbReference type="AlphaFoldDB" id="A0A165GCQ1"/>
<dbReference type="RefSeq" id="XP_018187589.1">
    <property type="nucleotide sequence ID" value="XM_018329213.1"/>
</dbReference>
<dbReference type="InParanoid" id="A0A165GCQ1"/>
<name>A0A165GCQ1_XYLHT</name>
<evidence type="ECO:0000313" key="2">
    <source>
        <dbReference type="Proteomes" id="UP000076632"/>
    </source>
</evidence>
<keyword evidence="2" id="KW-1185">Reference proteome</keyword>